<proteinExistence type="inferred from homology"/>
<keyword evidence="3" id="KW-0132">Cell division</keyword>
<keyword evidence="5" id="KW-0159">Chromosome partition</keyword>
<dbReference type="RefSeq" id="XP_016247095.1">
    <property type="nucleotide sequence ID" value="XM_016393676.1"/>
</dbReference>
<comment type="subcellular location">
    <subcellularLocation>
        <location evidence="1">Nucleus</location>
    </subcellularLocation>
</comment>
<dbReference type="GO" id="GO:0051301">
    <property type="term" value="P:cell division"/>
    <property type="evidence" value="ECO:0007669"/>
    <property type="project" value="UniProtKB-KW"/>
</dbReference>
<evidence type="ECO:0000256" key="5">
    <source>
        <dbReference type="ARBA" id="ARBA00022829"/>
    </source>
</evidence>
<feature type="compositionally biased region" description="Polar residues" evidence="8">
    <location>
        <begin position="239"/>
        <end position="253"/>
    </location>
</feature>
<sequence length="923" mass="102829">MDPNFPYNNNNASSSSNFNNLSQGYFYNSNNNYHPQAQYQTNPAPQYPPQPQRHPQAQPYYQPSYPQPLPQNDPQYYHHQAYNQSYQPPLQQFQQPLYQQPAQLQPQHLVESDPATVVTSSHPYPVQPHSVQPLQGQQSSQPVSPAVEVVVASHPLHSSPPDGLHTQQNPRASNQPQSQGRKAYPAHKNIPNHNRRPQHAPQPPQKHLGQQSQSPGVNSIQHSPGATSSHPKKLARQIASASTPNTQNMPRQNQSRVLQAVVINTTPKKPAAKAPDHRHSPVESEGPEPDYPSLLCVLADDYLEAARKLPALTEEYYTLIATALGCLESVLANFKLPPLREAKVSLRYAQILYAETENYDEAETTLTKAIELCARHKFIDLKYEMQLLLSRVLYESKPKAALRDIQRMIEDIEAYRHTVWVYIFRFQHAMFSLASSVPGEVHGAVVQLEKITNLARQNSDSSILAFAATLEALLHLSSSSNDAVTSSQTALAKARALQLSPDVEGNSQLIMLMEFIDLACSVREADITQINTKRKMMQQSLFQTVEDPNWRDDGVMYIPVATKAVAGMQLHGNGYVIERNGKYHIPFSWLGKEETEALGFLFSAESSAYKNGSDGGKAEKFAENALSCIHALSMPSLKGGYRESKRNLTSRRLAEAQSLLLLVYLQCSKGLWQEADKSLEKAHAISQEMGNAFPVNMKYCLLYLRGVMLQGTGDLTAALQVYQSPLFNLDSQHNSDSTEPGPSNEISNSYHAESDITRNFSLLAAMNSAFIIYNPANPQDQALLSLIRTLMTAVQSCGNRYVKAHFAFLETIVSTNMLAGKQYLKNSMDESRAIGSAQITALALIYMQDRIYKGVLHEQAMKCAKACSCQTRRWGQPMWMHVAAVLEAQALEIQGFSEQAQKKKDEAEASWQRLPDGVRGIKG</sequence>
<feature type="compositionally biased region" description="Polar residues" evidence="8">
    <location>
        <begin position="208"/>
        <end position="229"/>
    </location>
</feature>
<evidence type="ECO:0000256" key="6">
    <source>
        <dbReference type="ARBA" id="ARBA00023242"/>
    </source>
</evidence>
<dbReference type="GeneID" id="27345867"/>
<evidence type="ECO:0000256" key="7">
    <source>
        <dbReference type="ARBA" id="ARBA00023306"/>
    </source>
</evidence>
<feature type="region of interest" description="Disordered" evidence="8">
    <location>
        <begin position="23"/>
        <end position="76"/>
    </location>
</feature>
<dbReference type="InterPro" id="IPR011990">
    <property type="entry name" value="TPR-like_helical_dom_sf"/>
</dbReference>
<dbReference type="GO" id="GO:0007064">
    <property type="term" value="P:mitotic sister chromatid cohesion"/>
    <property type="evidence" value="ECO:0007669"/>
    <property type="project" value="InterPro"/>
</dbReference>
<dbReference type="AlphaFoldDB" id="A0A0D2CTE6"/>
<feature type="compositionally biased region" description="Low complexity" evidence="8">
    <location>
        <begin position="130"/>
        <end position="153"/>
    </location>
</feature>
<dbReference type="GO" id="GO:0005634">
    <property type="term" value="C:nucleus"/>
    <property type="evidence" value="ECO:0007669"/>
    <property type="project" value="UniProtKB-SubCell"/>
</dbReference>
<feature type="region of interest" description="Disordered" evidence="8">
    <location>
        <begin position="266"/>
        <end position="289"/>
    </location>
</feature>
<dbReference type="STRING" id="569365.A0A0D2CTE6"/>
<keyword evidence="7" id="KW-0131">Cell cycle</keyword>
<evidence type="ECO:0008006" key="11">
    <source>
        <dbReference type="Google" id="ProtNLM"/>
    </source>
</evidence>
<protein>
    <recommendedName>
        <fullName evidence="11">Cohesin loading factor</fullName>
    </recommendedName>
</protein>
<keyword evidence="10" id="KW-1185">Reference proteome</keyword>
<evidence type="ECO:0000256" key="3">
    <source>
        <dbReference type="ARBA" id="ARBA00022618"/>
    </source>
</evidence>
<feature type="region of interest" description="Disordered" evidence="8">
    <location>
        <begin position="904"/>
        <end position="923"/>
    </location>
</feature>
<feature type="compositionally biased region" description="Low complexity" evidence="8">
    <location>
        <begin position="53"/>
        <end position="64"/>
    </location>
</feature>
<dbReference type="GO" id="GO:0007059">
    <property type="term" value="P:chromosome segregation"/>
    <property type="evidence" value="ECO:0007669"/>
    <property type="project" value="UniProtKB-KW"/>
</dbReference>
<evidence type="ECO:0000313" key="9">
    <source>
        <dbReference type="EMBL" id="KIW26879.1"/>
    </source>
</evidence>
<evidence type="ECO:0000256" key="4">
    <source>
        <dbReference type="ARBA" id="ARBA00022776"/>
    </source>
</evidence>
<keyword evidence="6" id="KW-0539">Nucleus</keyword>
<dbReference type="Proteomes" id="UP000054466">
    <property type="component" value="Unassembled WGS sequence"/>
</dbReference>
<feature type="compositionally biased region" description="Low complexity" evidence="8">
    <location>
        <begin position="35"/>
        <end position="44"/>
    </location>
</feature>
<dbReference type="VEuPathDB" id="FungiDB:PV07_06673"/>
<feature type="compositionally biased region" description="Polar residues" evidence="8">
    <location>
        <begin position="165"/>
        <end position="180"/>
    </location>
</feature>
<dbReference type="InterPro" id="IPR019440">
    <property type="entry name" value="MAU2"/>
</dbReference>
<keyword evidence="4" id="KW-0498">Mitosis</keyword>
<feature type="region of interest" description="Disordered" evidence="8">
    <location>
        <begin position="106"/>
        <end position="253"/>
    </location>
</feature>
<gene>
    <name evidence="9" type="ORF">PV07_06673</name>
</gene>
<dbReference type="EMBL" id="KN847043">
    <property type="protein sequence ID" value="KIW26879.1"/>
    <property type="molecule type" value="Genomic_DNA"/>
</dbReference>
<reference evidence="9 10" key="1">
    <citation type="submission" date="2015-01" db="EMBL/GenBank/DDBJ databases">
        <title>The Genome Sequence of Cladophialophora immunda CBS83496.</title>
        <authorList>
            <consortium name="The Broad Institute Genomics Platform"/>
            <person name="Cuomo C."/>
            <person name="de Hoog S."/>
            <person name="Gorbushina A."/>
            <person name="Stielow B."/>
            <person name="Teixiera M."/>
            <person name="Abouelleil A."/>
            <person name="Chapman S.B."/>
            <person name="Priest M."/>
            <person name="Young S.K."/>
            <person name="Wortman J."/>
            <person name="Nusbaum C."/>
            <person name="Birren B."/>
        </authorList>
    </citation>
    <scope>NUCLEOTIDE SEQUENCE [LARGE SCALE GENOMIC DNA]</scope>
    <source>
        <strain evidence="9 10">CBS 83496</strain>
    </source>
</reference>
<dbReference type="HOGENOM" id="CLU_006541_1_1_1"/>
<evidence type="ECO:0000256" key="8">
    <source>
        <dbReference type="SAM" id="MobiDB-lite"/>
    </source>
</evidence>
<evidence type="ECO:0000256" key="2">
    <source>
        <dbReference type="ARBA" id="ARBA00008585"/>
    </source>
</evidence>
<name>A0A0D2CTE6_9EURO</name>
<dbReference type="PANTHER" id="PTHR21394">
    <property type="entry name" value="MAU2 CHROMATID COHESION FACTOR HOMOLOG"/>
    <property type="match status" value="1"/>
</dbReference>
<evidence type="ECO:0000256" key="1">
    <source>
        <dbReference type="ARBA" id="ARBA00004123"/>
    </source>
</evidence>
<evidence type="ECO:0000313" key="10">
    <source>
        <dbReference type="Proteomes" id="UP000054466"/>
    </source>
</evidence>
<organism evidence="9 10">
    <name type="scientific">Cladophialophora immunda</name>
    <dbReference type="NCBI Taxonomy" id="569365"/>
    <lineage>
        <taxon>Eukaryota</taxon>
        <taxon>Fungi</taxon>
        <taxon>Dikarya</taxon>
        <taxon>Ascomycota</taxon>
        <taxon>Pezizomycotina</taxon>
        <taxon>Eurotiomycetes</taxon>
        <taxon>Chaetothyriomycetidae</taxon>
        <taxon>Chaetothyriales</taxon>
        <taxon>Herpotrichiellaceae</taxon>
        <taxon>Cladophialophora</taxon>
    </lineage>
</organism>
<dbReference type="Pfam" id="PF10345">
    <property type="entry name" value="Cohesin_load"/>
    <property type="match status" value="1"/>
</dbReference>
<accession>A0A0D2CTE6</accession>
<dbReference type="SUPFAM" id="SSF48452">
    <property type="entry name" value="TPR-like"/>
    <property type="match status" value="1"/>
</dbReference>
<feature type="compositionally biased region" description="Polar residues" evidence="8">
    <location>
        <begin position="23"/>
        <end position="34"/>
    </location>
</feature>
<dbReference type="OrthoDB" id="5565328at2759"/>
<comment type="similarity">
    <text evidence="2">Belongs to the SCC4/mau-2 family.</text>
</comment>